<accession>A0A934VNM5</accession>
<dbReference type="EMBL" id="JAENIO010000055">
    <property type="protein sequence ID" value="MBK1835472.1"/>
    <property type="molecule type" value="Genomic_DNA"/>
</dbReference>
<name>A0A934VNM5_9BACT</name>
<proteinExistence type="predicted"/>
<dbReference type="Gene3D" id="3.30.70.1290">
    <property type="entry name" value="Transposase IS200-like"/>
    <property type="match status" value="1"/>
</dbReference>
<reference evidence="2" key="1">
    <citation type="submission" date="2021-01" db="EMBL/GenBank/DDBJ databases">
        <title>Modified the classification status of verrucomicrobia.</title>
        <authorList>
            <person name="Feng X."/>
        </authorList>
    </citation>
    <scope>NUCLEOTIDE SEQUENCE</scope>
    <source>
        <strain evidence="2">KCTC 12986</strain>
    </source>
</reference>
<evidence type="ECO:0000313" key="3">
    <source>
        <dbReference type="Proteomes" id="UP000604083"/>
    </source>
</evidence>
<dbReference type="AlphaFoldDB" id="A0A934VNM5"/>
<dbReference type="InterPro" id="IPR002686">
    <property type="entry name" value="Transposase_17"/>
</dbReference>
<evidence type="ECO:0000259" key="1">
    <source>
        <dbReference type="Pfam" id="PF01797"/>
    </source>
</evidence>
<protein>
    <submittedName>
        <fullName evidence="2">Transposase</fullName>
    </submittedName>
</protein>
<organism evidence="2 3">
    <name type="scientific">Roseibacillus ishigakijimensis</name>
    <dbReference type="NCBI Taxonomy" id="454146"/>
    <lineage>
        <taxon>Bacteria</taxon>
        <taxon>Pseudomonadati</taxon>
        <taxon>Verrucomicrobiota</taxon>
        <taxon>Verrucomicrobiia</taxon>
        <taxon>Verrucomicrobiales</taxon>
        <taxon>Verrucomicrobiaceae</taxon>
        <taxon>Roseibacillus</taxon>
    </lineage>
</organism>
<dbReference type="GO" id="GO:0006313">
    <property type="term" value="P:DNA transposition"/>
    <property type="evidence" value="ECO:0007669"/>
    <property type="project" value="InterPro"/>
</dbReference>
<comment type="caution">
    <text evidence="2">The sequence shown here is derived from an EMBL/GenBank/DDBJ whole genome shotgun (WGS) entry which is preliminary data.</text>
</comment>
<feature type="non-terminal residue" evidence="2">
    <location>
        <position position="113"/>
    </location>
</feature>
<evidence type="ECO:0000313" key="2">
    <source>
        <dbReference type="EMBL" id="MBK1835472.1"/>
    </source>
</evidence>
<dbReference type="GO" id="GO:0003677">
    <property type="term" value="F:DNA binding"/>
    <property type="evidence" value="ECO:0007669"/>
    <property type="project" value="InterPro"/>
</dbReference>
<dbReference type="InterPro" id="IPR036515">
    <property type="entry name" value="Transposase_17_sf"/>
</dbReference>
<keyword evidence="3" id="KW-1185">Reference proteome</keyword>
<dbReference type="RefSeq" id="WP_200392907.1">
    <property type="nucleotide sequence ID" value="NZ_JAENIO010000055.1"/>
</dbReference>
<dbReference type="GO" id="GO:0004803">
    <property type="term" value="F:transposase activity"/>
    <property type="evidence" value="ECO:0007669"/>
    <property type="project" value="InterPro"/>
</dbReference>
<dbReference type="Pfam" id="PF01797">
    <property type="entry name" value="Y1_Tnp"/>
    <property type="match status" value="1"/>
</dbReference>
<dbReference type="Proteomes" id="UP000604083">
    <property type="component" value="Unassembled WGS sequence"/>
</dbReference>
<dbReference type="PANTHER" id="PTHR34322:SF2">
    <property type="entry name" value="TRANSPOSASE IS200-LIKE DOMAIN-CONTAINING PROTEIN"/>
    <property type="match status" value="1"/>
</dbReference>
<dbReference type="PANTHER" id="PTHR34322">
    <property type="entry name" value="TRANSPOSASE, Y1_TNP DOMAIN-CONTAINING"/>
    <property type="match status" value="1"/>
</dbReference>
<gene>
    <name evidence="2" type="ORF">JIN78_15485</name>
</gene>
<dbReference type="SUPFAM" id="SSF143422">
    <property type="entry name" value="Transposase IS200-like"/>
    <property type="match status" value="1"/>
</dbReference>
<sequence>MRRRRFLAPKSHPVAYYHCVSRVVNRDFVFGETEKARFYHLMRLYEKLYHLRIISYCIMSNHFHLLVEVPQRPPEGELPDDEGLIAHVLDCLGEGPATNLRWELAHHRSQGNH</sequence>
<feature type="domain" description="Transposase IS200-like" evidence="1">
    <location>
        <begin position="15"/>
        <end position="71"/>
    </location>
</feature>